<keyword evidence="2" id="KW-0175">Coiled coil</keyword>
<feature type="non-terminal residue" evidence="5">
    <location>
        <position position="404"/>
    </location>
</feature>
<organism evidence="5">
    <name type="scientific">marine metagenome</name>
    <dbReference type="NCBI Taxonomy" id="408172"/>
    <lineage>
        <taxon>unclassified sequences</taxon>
        <taxon>metagenomes</taxon>
        <taxon>ecological metagenomes</taxon>
    </lineage>
</organism>
<feature type="domain" description="Soluble ligand binding" evidence="4">
    <location>
        <begin position="185"/>
        <end position="229"/>
    </location>
</feature>
<accession>A0A381T1U3</accession>
<dbReference type="InterPro" id="IPR049712">
    <property type="entry name" value="Poly_export"/>
</dbReference>
<dbReference type="Pfam" id="PF10531">
    <property type="entry name" value="SLBB"/>
    <property type="match status" value="3"/>
</dbReference>
<dbReference type="EMBL" id="UINC01003715">
    <property type="protein sequence ID" value="SVA08667.1"/>
    <property type="molecule type" value="Genomic_DNA"/>
</dbReference>
<gene>
    <name evidence="5" type="ORF">METZ01_LOCUS61521</name>
</gene>
<dbReference type="Pfam" id="PF02563">
    <property type="entry name" value="Poly_export"/>
    <property type="match status" value="1"/>
</dbReference>
<reference evidence="5" key="1">
    <citation type="submission" date="2018-05" db="EMBL/GenBank/DDBJ databases">
        <authorList>
            <person name="Lanie J.A."/>
            <person name="Ng W.-L."/>
            <person name="Kazmierczak K.M."/>
            <person name="Andrzejewski T.M."/>
            <person name="Davidsen T.M."/>
            <person name="Wayne K.J."/>
            <person name="Tettelin H."/>
            <person name="Glass J.I."/>
            <person name="Rusch D."/>
            <person name="Podicherti R."/>
            <person name="Tsui H.-C.T."/>
            <person name="Winkler M.E."/>
        </authorList>
    </citation>
    <scope>NUCLEOTIDE SEQUENCE</scope>
</reference>
<feature type="domain" description="Soluble ligand binding" evidence="4">
    <location>
        <begin position="268"/>
        <end position="316"/>
    </location>
</feature>
<evidence type="ECO:0000259" key="3">
    <source>
        <dbReference type="Pfam" id="PF02563"/>
    </source>
</evidence>
<dbReference type="GO" id="GO:0015159">
    <property type="term" value="F:polysaccharide transmembrane transporter activity"/>
    <property type="evidence" value="ECO:0007669"/>
    <property type="project" value="InterPro"/>
</dbReference>
<protein>
    <recommendedName>
        <fullName evidence="6">Soluble ligand binding domain-containing protein</fullName>
    </recommendedName>
</protein>
<dbReference type="InterPro" id="IPR003715">
    <property type="entry name" value="Poly_export_N"/>
</dbReference>
<feature type="domain" description="Polysaccharide export protein N-terminal" evidence="3">
    <location>
        <begin position="95"/>
        <end position="161"/>
    </location>
</feature>
<evidence type="ECO:0000256" key="1">
    <source>
        <dbReference type="ARBA" id="ARBA00022729"/>
    </source>
</evidence>
<evidence type="ECO:0000256" key="2">
    <source>
        <dbReference type="SAM" id="Coils"/>
    </source>
</evidence>
<evidence type="ECO:0008006" key="6">
    <source>
        <dbReference type="Google" id="ProtNLM"/>
    </source>
</evidence>
<feature type="coiled-coil region" evidence="2">
    <location>
        <begin position="36"/>
        <end position="65"/>
    </location>
</feature>
<keyword evidence="1" id="KW-0732">Signal</keyword>
<dbReference type="PANTHER" id="PTHR33619">
    <property type="entry name" value="POLYSACCHARIDE EXPORT PROTEIN GFCE-RELATED"/>
    <property type="match status" value="1"/>
</dbReference>
<dbReference type="PANTHER" id="PTHR33619:SF3">
    <property type="entry name" value="POLYSACCHARIDE EXPORT PROTEIN GFCE-RELATED"/>
    <property type="match status" value="1"/>
</dbReference>
<evidence type="ECO:0000259" key="4">
    <source>
        <dbReference type="Pfam" id="PF10531"/>
    </source>
</evidence>
<sequence length="404" mass="44889">MFMLSKRTLFIICGLCIPFVMHAQQPGEIIEQDPEMVELEKERIRLELEAEKASIQMEQNRINEELQLARYFGYKYFSPAAAQAGGQATAADNLPVPTGYVLGPGDNVMVILWGDSKLQTSITIDRDGRYFAADIDKWLYLSGKTVEEAEQYLRHEFQEAYATLKGPKPTTFMDVSLGTLKSLTVQIVGEVASPGVYTVPPFSTVGSSLLSAGGVTISGSLRDVRVLRDDEIVNSIDYYKLFLEGQSNTDFRILNGDVIFVPVRTSTVEISGEVSRPGIYELLPGEYIDQLISYAGGLKPTAGLTVELRRIIERGKRESDDDAVAVSYLNVESLNPHEVIDGDHFWVKNIMEVSRQVYVSGRVKRAGAYAYTDSLRLLDVLKMAGGIQDEDYLKSVNLVKLDIT</sequence>
<proteinExistence type="predicted"/>
<feature type="domain" description="Soluble ligand binding" evidence="4">
    <location>
        <begin position="357"/>
        <end position="400"/>
    </location>
</feature>
<dbReference type="InterPro" id="IPR019554">
    <property type="entry name" value="Soluble_ligand-bd"/>
</dbReference>
<dbReference type="Gene3D" id="3.10.560.10">
    <property type="entry name" value="Outer membrane lipoprotein wza domain like"/>
    <property type="match status" value="3"/>
</dbReference>
<evidence type="ECO:0000313" key="5">
    <source>
        <dbReference type="EMBL" id="SVA08667.1"/>
    </source>
</evidence>
<dbReference type="AlphaFoldDB" id="A0A381T1U3"/>
<name>A0A381T1U3_9ZZZZ</name>